<evidence type="ECO:0000256" key="2">
    <source>
        <dbReference type="PROSITE-ProRule" id="PRU10007"/>
    </source>
</evidence>
<evidence type="ECO:0000313" key="6">
    <source>
        <dbReference type="Proteomes" id="UP001168524"/>
    </source>
</evidence>
<organism evidence="5 6">
    <name type="scientific">Acinetobacter thutiue</name>
    <dbReference type="NCBI Taxonomy" id="2998078"/>
    <lineage>
        <taxon>Bacteria</taxon>
        <taxon>Pseudomonadati</taxon>
        <taxon>Pseudomonadota</taxon>
        <taxon>Gammaproteobacteria</taxon>
        <taxon>Moraxellales</taxon>
        <taxon>Moraxellaceae</taxon>
        <taxon>Acinetobacter</taxon>
    </lineage>
</organism>
<dbReference type="PROSITE" id="PS00687">
    <property type="entry name" value="ALDEHYDE_DEHYDR_GLU"/>
    <property type="match status" value="1"/>
</dbReference>
<evidence type="ECO:0000313" key="5">
    <source>
        <dbReference type="EMBL" id="MDN0014043.1"/>
    </source>
</evidence>
<dbReference type="Gene3D" id="3.40.605.10">
    <property type="entry name" value="Aldehyde Dehydrogenase, Chain A, domain 1"/>
    <property type="match status" value="1"/>
</dbReference>
<dbReference type="RefSeq" id="WP_267980281.1">
    <property type="nucleotide sequence ID" value="NZ_JAPQKF010000002.1"/>
</dbReference>
<dbReference type="InterPro" id="IPR015590">
    <property type="entry name" value="Aldehyde_DH_dom"/>
</dbReference>
<dbReference type="InterPro" id="IPR016163">
    <property type="entry name" value="Ald_DH_C"/>
</dbReference>
<dbReference type="Proteomes" id="UP001168524">
    <property type="component" value="Unassembled WGS sequence"/>
</dbReference>
<feature type="domain" description="Aldehyde dehydrogenase" evidence="4">
    <location>
        <begin position="26"/>
        <end position="490"/>
    </location>
</feature>
<protein>
    <submittedName>
        <fullName evidence="5">Aldehyde dehydrogenase family protein</fullName>
    </submittedName>
</protein>
<comment type="caution">
    <text evidence="5">The sequence shown here is derived from an EMBL/GenBank/DDBJ whole genome shotgun (WGS) entry which is preliminary data.</text>
</comment>
<dbReference type="PANTHER" id="PTHR11699">
    <property type="entry name" value="ALDEHYDE DEHYDROGENASE-RELATED"/>
    <property type="match status" value="1"/>
</dbReference>
<dbReference type="InterPro" id="IPR016162">
    <property type="entry name" value="Ald_DH_N"/>
</dbReference>
<gene>
    <name evidence="5" type="ORF">QTA56_07305</name>
</gene>
<evidence type="ECO:0000256" key="1">
    <source>
        <dbReference type="ARBA" id="ARBA00023002"/>
    </source>
</evidence>
<evidence type="ECO:0000259" key="4">
    <source>
        <dbReference type="Pfam" id="PF00171"/>
    </source>
</evidence>
<dbReference type="InterPro" id="IPR016160">
    <property type="entry name" value="Ald_DH_CS_CYS"/>
</dbReference>
<reference evidence="5" key="1">
    <citation type="submission" date="2023-06" db="EMBL/GenBank/DDBJ databases">
        <title>Two novel species of Acinetobacter isolated from motorbike repairing workshop in Vietnam.</title>
        <authorList>
            <person name="Le N.T.T."/>
        </authorList>
    </citation>
    <scope>NUCLEOTIDE SEQUENCE</scope>
    <source>
        <strain evidence="5">VNH17</strain>
    </source>
</reference>
<dbReference type="EMBL" id="JAUDZE010000002">
    <property type="protein sequence ID" value="MDN0014043.1"/>
    <property type="molecule type" value="Genomic_DNA"/>
</dbReference>
<dbReference type="Gene3D" id="3.40.309.10">
    <property type="entry name" value="Aldehyde Dehydrogenase, Chain A, domain 2"/>
    <property type="match status" value="1"/>
</dbReference>
<keyword evidence="1 3" id="KW-0560">Oxidoreductase</keyword>
<proteinExistence type="inferred from homology"/>
<dbReference type="InterPro" id="IPR029510">
    <property type="entry name" value="Ald_DH_CS_GLU"/>
</dbReference>
<accession>A0ABT7WMZ3</accession>
<dbReference type="SUPFAM" id="SSF53720">
    <property type="entry name" value="ALDH-like"/>
    <property type="match status" value="1"/>
</dbReference>
<name>A0ABT7WMZ3_9GAMM</name>
<keyword evidence="6" id="KW-1185">Reference proteome</keyword>
<evidence type="ECO:0000256" key="3">
    <source>
        <dbReference type="RuleBase" id="RU003345"/>
    </source>
</evidence>
<dbReference type="InterPro" id="IPR016161">
    <property type="entry name" value="Ald_DH/histidinol_DH"/>
</dbReference>
<feature type="active site" evidence="2">
    <location>
        <position position="265"/>
    </location>
</feature>
<sequence length="495" mass="53817">MALNTVFPEVHNFLSKPTQLFIGGQWVDAVSKQTFEVENPATQQVIAHVAKGDAADVDLAVDAANKAFKTWRYEIPATRARLLFKLADLVEKHTEELAQILTLDNGKPLLYSRHECGAAAHILRHFAGFATKVEGRQVPVSGAPNGAFLNYTLRDPVGVCGLIVPWNFPLTMCIWKLAPAMAVGCTAILKPAEQTPLIAVRLMQLFEEAGFPAGVVNLVTGMGIDVGQPLSAHMNVNKVAFTGSTMVGKAIAQQATSNMKRVTLELGGKSPNIILPDADLSKAIPGAAQAIFYNQGQVCTAGSRLYVHEKVLDEVLDGLCKQAQGMKIANGLDEASTMGPLVSERQYDRVNRYIEQALADGAELLTGGKRPDGFDKGYYLEPTIFLDREEKACISKEEIFGPVLTVMSWSDTDELVERANNSIYGLAAGIWTQDLSQAHRIAAQLEAGSVWVNCYNVVDPVSPFGGYKQSGWGREMSHDVIEAYTETKNVCVNLY</sequence>
<dbReference type="PROSITE" id="PS00070">
    <property type="entry name" value="ALDEHYDE_DEHYDR_CYS"/>
    <property type="match status" value="1"/>
</dbReference>
<dbReference type="Pfam" id="PF00171">
    <property type="entry name" value="Aldedh"/>
    <property type="match status" value="1"/>
</dbReference>
<comment type="similarity">
    <text evidence="3">Belongs to the aldehyde dehydrogenase family.</text>
</comment>